<comment type="subcellular location">
    <subcellularLocation>
        <location evidence="1">Membrane</location>
        <topology evidence="1">Multi-pass membrane protein</topology>
    </subcellularLocation>
</comment>
<dbReference type="OrthoDB" id="9762833at2"/>
<evidence type="ECO:0008006" key="9">
    <source>
        <dbReference type="Google" id="ProtNLM"/>
    </source>
</evidence>
<keyword evidence="8" id="KW-1185">Reference proteome</keyword>
<evidence type="ECO:0000313" key="7">
    <source>
        <dbReference type="EMBL" id="EKB32127.1"/>
    </source>
</evidence>
<dbReference type="STRING" id="742823.HMPREF9465_00142"/>
<feature type="transmembrane region" description="Helical" evidence="6">
    <location>
        <begin position="87"/>
        <end position="108"/>
    </location>
</feature>
<evidence type="ECO:0000256" key="2">
    <source>
        <dbReference type="ARBA" id="ARBA00022448"/>
    </source>
</evidence>
<feature type="transmembrane region" description="Helical" evidence="6">
    <location>
        <begin position="175"/>
        <end position="196"/>
    </location>
</feature>
<evidence type="ECO:0000256" key="1">
    <source>
        <dbReference type="ARBA" id="ARBA00004141"/>
    </source>
</evidence>
<feature type="transmembrane region" description="Helical" evidence="6">
    <location>
        <begin position="343"/>
        <end position="366"/>
    </location>
</feature>
<evidence type="ECO:0000256" key="6">
    <source>
        <dbReference type="SAM" id="Phobius"/>
    </source>
</evidence>
<feature type="transmembrane region" description="Helical" evidence="6">
    <location>
        <begin position="12"/>
        <end position="33"/>
    </location>
</feature>
<reference evidence="7 8" key="1">
    <citation type="submission" date="2012-05" db="EMBL/GenBank/DDBJ databases">
        <title>The Genome Sequence of Sutterella wadsworthensis 2_1_59BFAA.</title>
        <authorList>
            <consortium name="The Broad Institute Genome Sequencing Platform"/>
            <person name="Earl A."/>
            <person name="Ward D."/>
            <person name="Feldgarden M."/>
            <person name="Gevers D."/>
            <person name="Daigneault M."/>
            <person name="Strauss J."/>
            <person name="Allen-Vercoe E."/>
            <person name="Walker B."/>
            <person name="Young S.K."/>
            <person name="Zeng Q."/>
            <person name="Gargeya S."/>
            <person name="Fitzgerald M."/>
            <person name="Haas B."/>
            <person name="Abouelleil A."/>
            <person name="Alvarado L."/>
            <person name="Arachchi H.M."/>
            <person name="Berlin A.M."/>
            <person name="Chapman S.B."/>
            <person name="Goldberg J."/>
            <person name="Griggs A."/>
            <person name="Gujja S."/>
            <person name="Hansen M."/>
            <person name="Howarth C."/>
            <person name="Imamovic A."/>
            <person name="Larimer J."/>
            <person name="McCowen C."/>
            <person name="Montmayeur A."/>
            <person name="Murphy C."/>
            <person name="Neiman D."/>
            <person name="Pearson M."/>
            <person name="Priest M."/>
            <person name="Roberts A."/>
            <person name="Saif S."/>
            <person name="Shea T."/>
            <person name="Sisk P."/>
            <person name="Sykes S."/>
            <person name="Wortman J."/>
            <person name="Nusbaum C."/>
            <person name="Birren B."/>
        </authorList>
    </citation>
    <scope>NUCLEOTIDE SEQUENCE [LARGE SCALE GENOMIC DNA]</scope>
    <source>
        <strain evidence="7 8">2_1_59BFAA</strain>
    </source>
</reference>
<dbReference type="CDD" id="cd10336">
    <property type="entry name" value="SLC6sbd_Tyt1-Like"/>
    <property type="match status" value="1"/>
</dbReference>
<dbReference type="Pfam" id="PF00209">
    <property type="entry name" value="SNF"/>
    <property type="match status" value="2"/>
</dbReference>
<dbReference type="NCBIfam" id="NF037979">
    <property type="entry name" value="Na_transp"/>
    <property type="match status" value="1"/>
</dbReference>
<dbReference type="EMBL" id="ADMG01000007">
    <property type="protein sequence ID" value="EKB32127.1"/>
    <property type="molecule type" value="Genomic_DNA"/>
</dbReference>
<dbReference type="PANTHER" id="PTHR42948">
    <property type="entry name" value="TRANSPORTER"/>
    <property type="match status" value="1"/>
</dbReference>
<accession>K1JWS7</accession>
<evidence type="ECO:0000256" key="5">
    <source>
        <dbReference type="ARBA" id="ARBA00023136"/>
    </source>
</evidence>
<protein>
    <recommendedName>
        <fullName evidence="9">Transporter</fullName>
    </recommendedName>
</protein>
<dbReference type="RefSeq" id="WP_005433155.1">
    <property type="nucleotide sequence ID" value="NZ_JH815513.1"/>
</dbReference>
<name>K1JWS7_9BURK</name>
<dbReference type="AlphaFoldDB" id="K1JWS7"/>
<dbReference type="Proteomes" id="UP000005835">
    <property type="component" value="Unassembled WGS sequence"/>
</dbReference>
<dbReference type="eggNOG" id="COG0733">
    <property type="taxonomic scope" value="Bacteria"/>
</dbReference>
<dbReference type="InterPro" id="IPR037272">
    <property type="entry name" value="SNS_sf"/>
</dbReference>
<dbReference type="SUPFAM" id="SSF161070">
    <property type="entry name" value="SNF-like"/>
    <property type="match status" value="1"/>
</dbReference>
<keyword evidence="3 6" id="KW-0812">Transmembrane</keyword>
<dbReference type="InterPro" id="IPR000175">
    <property type="entry name" value="Na/ntran_symport"/>
</dbReference>
<feature type="transmembrane region" description="Helical" evidence="6">
    <location>
        <begin position="216"/>
        <end position="239"/>
    </location>
</feature>
<dbReference type="GO" id="GO:0016020">
    <property type="term" value="C:membrane"/>
    <property type="evidence" value="ECO:0007669"/>
    <property type="project" value="UniProtKB-SubCell"/>
</dbReference>
<dbReference type="PRINTS" id="PR00176">
    <property type="entry name" value="NANEUSMPORT"/>
</dbReference>
<dbReference type="HOGENOM" id="CLU_006855_3_4_4"/>
<evidence type="ECO:0000313" key="8">
    <source>
        <dbReference type="Proteomes" id="UP000005835"/>
    </source>
</evidence>
<evidence type="ECO:0000256" key="4">
    <source>
        <dbReference type="ARBA" id="ARBA00022989"/>
    </source>
</evidence>
<keyword evidence="5 6" id="KW-0472">Membrane</keyword>
<dbReference type="PANTHER" id="PTHR42948:SF1">
    <property type="entry name" value="TRANSPORTER"/>
    <property type="match status" value="1"/>
</dbReference>
<feature type="transmembrane region" description="Helical" evidence="6">
    <location>
        <begin position="424"/>
        <end position="443"/>
    </location>
</feature>
<feature type="transmembrane region" description="Helical" evidence="6">
    <location>
        <begin position="386"/>
        <end position="404"/>
    </location>
</feature>
<proteinExistence type="predicted"/>
<feature type="transmembrane region" description="Helical" evidence="6">
    <location>
        <begin position="146"/>
        <end position="163"/>
    </location>
</feature>
<sequence>MSENQTTTSWGSRLGFILASAGSAVGLGAIWKFPYMAGTNGGSVFMLPYIFFTFTVGISLLVAEFAMGRAGREGPMASLTKVCGRGWGFFGGVGVFTVFLILSFYSGVGGWCIKYMVDAVIGRGLISDPELLGTHFGAFVSDGSMSFLYMMIFLGITSVVVLRGIQGGIERVAKVLMPALFILMLIIIVRGLTLPGGLAGLEYLFAPRWEDFNASALFNAMGFCFFSLSLGAGTMITYGSYLSPKADLPGAVGWVAVLAIMSSILGGLMVLPAVFAFGLDPSAGPGLTFVTMPAVFSKMPLGQLFAVMFYVCLVVAALTSSVSMLEACTALLTRQFNMRRTPAILLTVASCTVVGLASTLSFGVWSDVKFFNRTIFDILDYVTSNVGMPLSTFGIAIAAAWVAWPTMKRELTAARPVSESGLWFIRIMIGVVSPLFVLVVAGGSL</sequence>
<keyword evidence="2" id="KW-0813">Transport</keyword>
<dbReference type="PATRIC" id="fig|742823.3.peg.142"/>
<dbReference type="InterPro" id="IPR047218">
    <property type="entry name" value="YocR/YhdH-like"/>
</dbReference>
<feature type="transmembrane region" description="Helical" evidence="6">
    <location>
        <begin position="251"/>
        <end position="279"/>
    </location>
</feature>
<feature type="transmembrane region" description="Helical" evidence="6">
    <location>
        <begin position="299"/>
        <end position="322"/>
    </location>
</feature>
<organism evidence="7 8">
    <name type="scientific">Sutterella wadsworthensis 2_1_59BFAA</name>
    <dbReference type="NCBI Taxonomy" id="742823"/>
    <lineage>
        <taxon>Bacteria</taxon>
        <taxon>Pseudomonadati</taxon>
        <taxon>Pseudomonadota</taxon>
        <taxon>Betaproteobacteria</taxon>
        <taxon>Burkholderiales</taxon>
        <taxon>Sutterellaceae</taxon>
        <taxon>Sutterella</taxon>
    </lineage>
</organism>
<gene>
    <name evidence="7" type="ORF">HMPREF9465_00142</name>
</gene>
<feature type="transmembrane region" description="Helical" evidence="6">
    <location>
        <begin position="45"/>
        <end position="66"/>
    </location>
</feature>
<keyword evidence="4 6" id="KW-1133">Transmembrane helix</keyword>
<evidence type="ECO:0000256" key="3">
    <source>
        <dbReference type="ARBA" id="ARBA00022692"/>
    </source>
</evidence>
<dbReference type="PROSITE" id="PS50267">
    <property type="entry name" value="NA_NEUROTRAN_SYMP_3"/>
    <property type="match status" value="1"/>
</dbReference>
<comment type="caution">
    <text evidence="7">The sequence shown here is derived from an EMBL/GenBank/DDBJ whole genome shotgun (WGS) entry which is preliminary data.</text>
</comment>